<feature type="compositionally biased region" description="Basic and acidic residues" evidence="1">
    <location>
        <begin position="129"/>
        <end position="138"/>
    </location>
</feature>
<sequence>MTLRSVPSAAKADDILAVHFDVPDLETARCFLTDFGLTEVVSNSQVLGMAGSHGGPVIYRADKGDTARFRGFSFAVSREGLEALAEIDGRTVEDSDAGPSVCLTDPDGWSVTAVAPSNEPPSKEPGYLRNEHGREGRPGGRLVLPPGSSSVRRLGHVVLKVGSYRESLAWYQDRFGVLVSDEALGMDDKTVVGAFLRCDRGKATTDHHTLFIMEGGEPAFEHAAFEVEGIDDLMRGHAHLEREGYKHDWGVGRHVVGAHMFDYWRDPFGFILEHWTDGDRIDATDQKQQHTLMSLLDTQWGPVHPLLRGARS</sequence>
<dbReference type="AlphaFoldDB" id="A0A9X2RKJ9"/>
<keyword evidence="4" id="KW-1185">Reference proteome</keyword>
<protein>
    <submittedName>
        <fullName evidence="3">VOC family protein</fullName>
    </submittedName>
</protein>
<proteinExistence type="predicted"/>
<dbReference type="Proteomes" id="UP001142610">
    <property type="component" value="Unassembled WGS sequence"/>
</dbReference>
<evidence type="ECO:0000259" key="2">
    <source>
        <dbReference type="PROSITE" id="PS51819"/>
    </source>
</evidence>
<dbReference type="SUPFAM" id="SSF54593">
    <property type="entry name" value="Glyoxalase/Bleomycin resistance protein/Dihydroxybiphenyl dioxygenase"/>
    <property type="match status" value="2"/>
</dbReference>
<dbReference type="RefSeq" id="WP_256619764.1">
    <property type="nucleotide sequence ID" value="NZ_JANIBC010000009.1"/>
</dbReference>
<dbReference type="InterPro" id="IPR037523">
    <property type="entry name" value="VOC_core"/>
</dbReference>
<evidence type="ECO:0000256" key="1">
    <source>
        <dbReference type="SAM" id="MobiDB-lite"/>
    </source>
</evidence>
<dbReference type="PROSITE" id="PS51819">
    <property type="entry name" value="VOC"/>
    <property type="match status" value="1"/>
</dbReference>
<gene>
    <name evidence="3" type="ORF">NOG11_10745</name>
</gene>
<evidence type="ECO:0000313" key="4">
    <source>
        <dbReference type="Proteomes" id="UP001142610"/>
    </source>
</evidence>
<dbReference type="Pfam" id="PF00903">
    <property type="entry name" value="Glyoxalase"/>
    <property type="match status" value="1"/>
</dbReference>
<name>A0A9X2RKJ9_9PROT</name>
<feature type="domain" description="VOC" evidence="2">
    <location>
        <begin position="153"/>
        <end position="277"/>
    </location>
</feature>
<organism evidence="3 4">
    <name type="scientific">Parvularcula maris</name>
    <dbReference type="NCBI Taxonomy" id="2965077"/>
    <lineage>
        <taxon>Bacteria</taxon>
        <taxon>Pseudomonadati</taxon>
        <taxon>Pseudomonadota</taxon>
        <taxon>Alphaproteobacteria</taxon>
        <taxon>Parvularculales</taxon>
        <taxon>Parvularculaceae</taxon>
        <taxon>Parvularcula</taxon>
    </lineage>
</organism>
<dbReference type="InterPro" id="IPR004360">
    <property type="entry name" value="Glyas_Fos-R_dOase_dom"/>
</dbReference>
<comment type="caution">
    <text evidence="3">The sequence shown here is derived from an EMBL/GenBank/DDBJ whole genome shotgun (WGS) entry which is preliminary data.</text>
</comment>
<dbReference type="EMBL" id="JANIBC010000009">
    <property type="protein sequence ID" value="MCQ8185868.1"/>
    <property type="molecule type" value="Genomic_DNA"/>
</dbReference>
<evidence type="ECO:0000313" key="3">
    <source>
        <dbReference type="EMBL" id="MCQ8185868.1"/>
    </source>
</evidence>
<dbReference type="InterPro" id="IPR029068">
    <property type="entry name" value="Glyas_Bleomycin-R_OHBP_Dase"/>
</dbReference>
<reference evidence="3" key="1">
    <citation type="submission" date="2022-07" db="EMBL/GenBank/DDBJ databases">
        <title>Parvularcula maris sp. nov., an algicidal bacterium isolated from seawater.</title>
        <authorList>
            <person name="Li F."/>
        </authorList>
    </citation>
    <scope>NUCLEOTIDE SEQUENCE</scope>
    <source>
        <strain evidence="3">BGMRC 0090</strain>
    </source>
</reference>
<feature type="region of interest" description="Disordered" evidence="1">
    <location>
        <begin position="115"/>
        <end position="141"/>
    </location>
</feature>
<dbReference type="Gene3D" id="3.10.180.10">
    <property type="entry name" value="2,3-Dihydroxybiphenyl 1,2-Dioxygenase, domain 1"/>
    <property type="match status" value="2"/>
</dbReference>
<accession>A0A9X2RKJ9</accession>